<keyword evidence="4" id="KW-0472">Membrane</keyword>
<evidence type="ECO:0000256" key="3">
    <source>
        <dbReference type="ARBA" id="ARBA00022967"/>
    </source>
</evidence>
<dbReference type="InterPro" id="IPR006121">
    <property type="entry name" value="HMA_dom"/>
</dbReference>
<dbReference type="PANTHER" id="PTHR43520:SF8">
    <property type="entry name" value="P-TYPE CU(+) TRANSPORTER"/>
    <property type="match status" value="1"/>
</dbReference>
<dbReference type="InterPro" id="IPR017969">
    <property type="entry name" value="Heavy-metal-associated_CS"/>
</dbReference>
<dbReference type="PROSITE" id="PS50846">
    <property type="entry name" value="HMA_2"/>
    <property type="match status" value="1"/>
</dbReference>
<dbReference type="GO" id="GO:0043682">
    <property type="term" value="F:P-type divalent copper transporter activity"/>
    <property type="evidence" value="ECO:0007669"/>
    <property type="project" value="TreeGrafter"/>
</dbReference>
<keyword evidence="2" id="KW-0406">Ion transport</keyword>
<dbReference type="PROSITE" id="PS01047">
    <property type="entry name" value="HMA_1"/>
    <property type="match status" value="1"/>
</dbReference>
<sequence length="188" mass="20853">MGCSKILVSLLAARAEVQYDPSLTSPIDIAASITDLGFPSSVLQQSGAGETEADLEIIGMTCASCVHKIETNITKLPGVKSAQVALTTNRGKFKYDPEITGPRSIIEAIQKLGFDAQLFSRERGDNYLQQKEEIKKWKRSFLFSLAFGGPCMIAMMYFMLMMSVHEMSNEDMCCLVPGRSTNKYFYYS</sequence>
<keyword evidence="2" id="KW-0187">Copper transport</keyword>
<evidence type="ECO:0000259" key="5">
    <source>
        <dbReference type="PROSITE" id="PS50846"/>
    </source>
</evidence>
<organism evidence="6 7">
    <name type="scientific">Rhamnusium bicolor</name>
    <dbReference type="NCBI Taxonomy" id="1586634"/>
    <lineage>
        <taxon>Eukaryota</taxon>
        <taxon>Metazoa</taxon>
        <taxon>Ecdysozoa</taxon>
        <taxon>Arthropoda</taxon>
        <taxon>Hexapoda</taxon>
        <taxon>Insecta</taxon>
        <taxon>Pterygota</taxon>
        <taxon>Neoptera</taxon>
        <taxon>Endopterygota</taxon>
        <taxon>Coleoptera</taxon>
        <taxon>Polyphaga</taxon>
        <taxon>Cucujiformia</taxon>
        <taxon>Chrysomeloidea</taxon>
        <taxon>Cerambycidae</taxon>
        <taxon>Lepturinae</taxon>
        <taxon>Rhagiini</taxon>
        <taxon>Rhamnusium</taxon>
    </lineage>
</organism>
<dbReference type="GO" id="GO:0005507">
    <property type="term" value="F:copper ion binding"/>
    <property type="evidence" value="ECO:0007669"/>
    <property type="project" value="TreeGrafter"/>
</dbReference>
<keyword evidence="2" id="KW-0813">Transport</keyword>
<keyword evidence="4" id="KW-0812">Transmembrane</keyword>
<comment type="caution">
    <text evidence="6">The sequence shown here is derived from an EMBL/GenBank/DDBJ whole genome shotgun (WGS) entry which is preliminary data.</text>
</comment>
<dbReference type="Proteomes" id="UP001162156">
    <property type="component" value="Unassembled WGS sequence"/>
</dbReference>
<keyword evidence="3" id="KW-1278">Translocase</keyword>
<feature type="transmembrane region" description="Helical" evidence="4">
    <location>
        <begin position="141"/>
        <end position="160"/>
    </location>
</feature>
<evidence type="ECO:0000256" key="2">
    <source>
        <dbReference type="ARBA" id="ARBA00022796"/>
    </source>
</evidence>
<dbReference type="GO" id="GO:0015677">
    <property type="term" value="P:copper ion import"/>
    <property type="evidence" value="ECO:0007669"/>
    <property type="project" value="TreeGrafter"/>
</dbReference>
<protein>
    <recommendedName>
        <fullName evidence="5">HMA domain-containing protein</fullName>
    </recommendedName>
</protein>
<evidence type="ECO:0000256" key="4">
    <source>
        <dbReference type="SAM" id="Phobius"/>
    </source>
</evidence>
<evidence type="ECO:0000256" key="1">
    <source>
        <dbReference type="ARBA" id="ARBA00022723"/>
    </source>
</evidence>
<gene>
    <name evidence="6" type="ORF">NQ314_018471</name>
</gene>
<dbReference type="FunFam" id="3.30.70.100:FF:000049">
    <property type="entry name" value="copper-transporting ATPase 1"/>
    <property type="match status" value="1"/>
</dbReference>
<dbReference type="Pfam" id="PF00403">
    <property type="entry name" value="HMA"/>
    <property type="match status" value="1"/>
</dbReference>
<keyword evidence="7" id="KW-1185">Reference proteome</keyword>
<keyword evidence="4" id="KW-1133">Transmembrane helix</keyword>
<dbReference type="PRINTS" id="PR00942">
    <property type="entry name" value="CUATPASEI"/>
</dbReference>
<evidence type="ECO:0000313" key="7">
    <source>
        <dbReference type="Proteomes" id="UP001162156"/>
    </source>
</evidence>
<feature type="domain" description="HMA" evidence="5">
    <location>
        <begin position="51"/>
        <end position="117"/>
    </location>
</feature>
<dbReference type="PANTHER" id="PTHR43520">
    <property type="entry name" value="ATP7, ISOFORM B"/>
    <property type="match status" value="1"/>
</dbReference>
<dbReference type="GO" id="GO:0005802">
    <property type="term" value="C:trans-Golgi network"/>
    <property type="evidence" value="ECO:0007669"/>
    <property type="project" value="TreeGrafter"/>
</dbReference>
<dbReference type="GO" id="GO:0006878">
    <property type="term" value="P:intracellular copper ion homeostasis"/>
    <property type="evidence" value="ECO:0007669"/>
    <property type="project" value="TreeGrafter"/>
</dbReference>
<evidence type="ECO:0000313" key="6">
    <source>
        <dbReference type="EMBL" id="KAJ8928900.1"/>
    </source>
</evidence>
<keyword evidence="1" id="KW-0479">Metal-binding</keyword>
<name>A0AAV8WQ49_9CUCU</name>
<dbReference type="AlphaFoldDB" id="A0AAV8WQ49"/>
<dbReference type="CDD" id="cd00371">
    <property type="entry name" value="HMA"/>
    <property type="match status" value="2"/>
</dbReference>
<keyword evidence="2" id="KW-0186">Copper</keyword>
<dbReference type="GO" id="GO:0005886">
    <property type="term" value="C:plasma membrane"/>
    <property type="evidence" value="ECO:0007669"/>
    <property type="project" value="TreeGrafter"/>
</dbReference>
<dbReference type="EMBL" id="JANEYF010005208">
    <property type="protein sequence ID" value="KAJ8928900.1"/>
    <property type="molecule type" value="Genomic_DNA"/>
</dbReference>
<dbReference type="Gene3D" id="3.30.70.100">
    <property type="match status" value="2"/>
</dbReference>
<dbReference type="InterPro" id="IPR036163">
    <property type="entry name" value="HMA_dom_sf"/>
</dbReference>
<dbReference type="GO" id="GO:0060003">
    <property type="term" value="P:copper ion export"/>
    <property type="evidence" value="ECO:0007669"/>
    <property type="project" value="TreeGrafter"/>
</dbReference>
<proteinExistence type="predicted"/>
<dbReference type="SUPFAM" id="SSF55008">
    <property type="entry name" value="HMA, heavy metal-associated domain"/>
    <property type="match status" value="1"/>
</dbReference>
<accession>A0AAV8WQ49</accession>
<reference evidence="6" key="1">
    <citation type="journal article" date="2023" name="Insect Mol. Biol.">
        <title>Genome sequencing provides insights into the evolution of gene families encoding plant cell wall-degrading enzymes in longhorned beetles.</title>
        <authorList>
            <person name="Shin N.R."/>
            <person name="Okamura Y."/>
            <person name="Kirsch R."/>
            <person name="Pauchet Y."/>
        </authorList>
    </citation>
    <scope>NUCLEOTIDE SEQUENCE</scope>
    <source>
        <strain evidence="6">RBIC_L_NR</strain>
    </source>
</reference>